<dbReference type="PANTHER" id="PTHR41386:SF1">
    <property type="entry name" value="MEMBRANE PROTEIN"/>
    <property type="match status" value="1"/>
</dbReference>
<dbReference type="RefSeq" id="WP_294172551.1">
    <property type="nucleotide sequence ID" value="NZ_CADCVZ010000019.1"/>
</dbReference>
<evidence type="ECO:0008006" key="3">
    <source>
        <dbReference type="Google" id="ProtNLM"/>
    </source>
</evidence>
<feature type="transmembrane region" description="Helical" evidence="1">
    <location>
        <begin position="74"/>
        <end position="96"/>
    </location>
</feature>
<dbReference type="PANTHER" id="PTHR41386">
    <property type="entry name" value="INTEGRAL MEMBRANE PROTEIN-RELATED"/>
    <property type="match status" value="1"/>
</dbReference>
<dbReference type="InterPro" id="IPR010406">
    <property type="entry name" value="DUF1003"/>
</dbReference>
<dbReference type="EMBL" id="CADCVZ010000019">
    <property type="protein sequence ID" value="CAA9502400.1"/>
    <property type="molecule type" value="Genomic_DNA"/>
</dbReference>
<protein>
    <recommendedName>
        <fullName evidence="3">DUF1003 domain-containing protein</fullName>
    </recommendedName>
</protein>
<proteinExistence type="predicted"/>
<name>A0A6J4SQQ3_9SPHN</name>
<organism evidence="2">
    <name type="scientific">uncultured Sphingomonas sp</name>
    <dbReference type="NCBI Taxonomy" id="158754"/>
    <lineage>
        <taxon>Bacteria</taxon>
        <taxon>Pseudomonadati</taxon>
        <taxon>Pseudomonadota</taxon>
        <taxon>Alphaproteobacteria</taxon>
        <taxon>Sphingomonadales</taxon>
        <taxon>Sphingomonadaceae</taxon>
        <taxon>Sphingomonas</taxon>
        <taxon>environmental samples</taxon>
    </lineage>
</organism>
<reference evidence="2" key="1">
    <citation type="submission" date="2020-02" db="EMBL/GenBank/DDBJ databases">
        <authorList>
            <person name="Meier V. D."/>
        </authorList>
    </citation>
    <scope>NUCLEOTIDE SEQUENCE</scope>
    <source>
        <strain evidence="2">AVDCRST_MAG09</strain>
    </source>
</reference>
<evidence type="ECO:0000313" key="2">
    <source>
        <dbReference type="EMBL" id="CAA9502400.1"/>
    </source>
</evidence>
<keyword evidence="1" id="KW-1133">Transmembrane helix</keyword>
<evidence type="ECO:0000256" key="1">
    <source>
        <dbReference type="SAM" id="Phobius"/>
    </source>
</evidence>
<sequence>MAPSSGLATALERNIEALAERRRQEAADASLQDRLADAISQFAGSITFVGIHAVLVIAWVLVNVRLTPFEPFDPTFVILATVASVEAIFLSTFILISQNRAAAAADRRADLDLQISLLSEHEVTRLIELVARIADKLGIEEARNPELEELKRNVAPEAVLERIEESEGGK</sequence>
<gene>
    <name evidence="2" type="ORF">AVDCRST_MAG09-825</name>
</gene>
<accession>A0A6J4SQQ3</accession>
<keyword evidence="1" id="KW-0472">Membrane</keyword>
<keyword evidence="1" id="KW-0812">Transmembrane</keyword>
<dbReference type="Pfam" id="PF06210">
    <property type="entry name" value="DUF1003"/>
    <property type="match status" value="1"/>
</dbReference>
<dbReference type="AlphaFoldDB" id="A0A6J4SQQ3"/>
<feature type="transmembrane region" description="Helical" evidence="1">
    <location>
        <begin position="42"/>
        <end position="62"/>
    </location>
</feature>